<protein>
    <submittedName>
        <fullName evidence="1">Uncharacterized protein</fullName>
    </submittedName>
</protein>
<evidence type="ECO:0000313" key="1">
    <source>
        <dbReference type="EMBL" id="EHP45144.1"/>
    </source>
</evidence>
<evidence type="ECO:0000313" key="2">
    <source>
        <dbReference type="Proteomes" id="UP000004892"/>
    </source>
</evidence>
<organism evidence="1 2">
    <name type="scientific">Odoribacter laneus YIT 12061</name>
    <dbReference type="NCBI Taxonomy" id="742817"/>
    <lineage>
        <taxon>Bacteria</taxon>
        <taxon>Pseudomonadati</taxon>
        <taxon>Bacteroidota</taxon>
        <taxon>Bacteroidia</taxon>
        <taxon>Bacteroidales</taxon>
        <taxon>Odoribacteraceae</taxon>
        <taxon>Odoribacter</taxon>
    </lineage>
</organism>
<dbReference type="EMBL" id="ADMC01000034">
    <property type="protein sequence ID" value="EHP45144.1"/>
    <property type="molecule type" value="Genomic_DNA"/>
</dbReference>
<dbReference type="STRING" id="742817.HMPREF9449_02989"/>
<dbReference type="RefSeq" id="WP_009138132.1">
    <property type="nucleotide sequence ID" value="NZ_JH594598.1"/>
</dbReference>
<gene>
    <name evidence="1" type="ORF">HMPREF9449_02989</name>
</gene>
<dbReference type="HOGENOM" id="CLU_084175_1_0_10"/>
<accession>H1DL53</accession>
<dbReference type="eggNOG" id="ENOG50310GM">
    <property type="taxonomic scope" value="Bacteria"/>
</dbReference>
<keyword evidence="2" id="KW-1185">Reference proteome</keyword>
<dbReference type="GeneID" id="98070507"/>
<comment type="caution">
    <text evidence="1">The sequence shown here is derived from an EMBL/GenBank/DDBJ whole genome shotgun (WGS) entry which is preliminary data.</text>
</comment>
<name>H1DL53_9BACT</name>
<sequence length="214" mass="24741">MKKLIIQILLVILIVFLGYKCYESIMVPQRFKAIKEQRYDKIIQRLKDIRTAQDAFRSVYGRYTPSLDSLIHFMKYDSVTIVRSIGTLTDEQLEAGMTEAEAIKKGLIIREKIQVNALENTFGKSYPIDMIKYVPFTNKKYEFKMGAGKIKTDSGVEVPVFEARISNDKIFEDVDGEYHEQILEENGERLRLKKYPGLKVGDLQEANNNVGNWE</sequence>
<dbReference type="AlphaFoldDB" id="H1DL53"/>
<dbReference type="PATRIC" id="fig|742817.3.peg.3198"/>
<proteinExistence type="predicted"/>
<dbReference type="Proteomes" id="UP000004892">
    <property type="component" value="Unassembled WGS sequence"/>
</dbReference>
<reference evidence="1 2" key="1">
    <citation type="submission" date="2012-01" db="EMBL/GenBank/DDBJ databases">
        <title>The Genome Sequence of Odoribacter laneus YIT 12061.</title>
        <authorList>
            <consortium name="The Broad Institute Genome Sequencing Platform"/>
            <person name="Earl A."/>
            <person name="Ward D."/>
            <person name="Feldgarden M."/>
            <person name="Gevers D."/>
            <person name="Morotomi M."/>
            <person name="Young S.K."/>
            <person name="Zeng Q."/>
            <person name="Gargeya S."/>
            <person name="Fitzgerald M."/>
            <person name="Haas B."/>
            <person name="Abouelleil A."/>
            <person name="Alvarado L."/>
            <person name="Arachchi H.M."/>
            <person name="Berlin A."/>
            <person name="Chapman S.B."/>
            <person name="Gearin G."/>
            <person name="Goldberg J."/>
            <person name="Griggs A."/>
            <person name="Gujja S."/>
            <person name="Hansen M."/>
            <person name="Heiman D."/>
            <person name="Howarth C."/>
            <person name="Larimer J."/>
            <person name="Lui A."/>
            <person name="MacDonald P.J.P."/>
            <person name="McCowen C."/>
            <person name="Montmayeur A."/>
            <person name="Murphy C."/>
            <person name="Neiman D."/>
            <person name="Pearson M."/>
            <person name="Priest M."/>
            <person name="Roberts A."/>
            <person name="Saif S."/>
            <person name="Shea T."/>
            <person name="Sisk P."/>
            <person name="Stolte C."/>
            <person name="Sykes S."/>
            <person name="Wortman J."/>
            <person name="Nusbaum C."/>
            <person name="Birren B."/>
        </authorList>
    </citation>
    <scope>NUCLEOTIDE SEQUENCE [LARGE SCALE GENOMIC DNA]</scope>
    <source>
        <strain evidence="1 2">YIT 12061</strain>
    </source>
</reference>